<accession>A0ABV7YM85</accession>
<feature type="transmembrane region" description="Helical" evidence="8">
    <location>
        <begin position="32"/>
        <end position="54"/>
    </location>
</feature>
<evidence type="ECO:0000313" key="10">
    <source>
        <dbReference type="EMBL" id="MFC3766481.1"/>
    </source>
</evidence>
<dbReference type="Gene3D" id="1.20.1720.10">
    <property type="entry name" value="Multidrug resistance protein D"/>
    <property type="match status" value="1"/>
</dbReference>
<evidence type="ECO:0000256" key="3">
    <source>
        <dbReference type="ARBA" id="ARBA00022475"/>
    </source>
</evidence>
<comment type="subcellular location">
    <subcellularLocation>
        <location evidence="1">Cell membrane</location>
        <topology evidence="1">Multi-pass membrane protein</topology>
    </subcellularLocation>
</comment>
<comment type="caution">
    <text evidence="10">The sequence shown here is derived from an EMBL/GenBank/DDBJ whole genome shotgun (WGS) entry which is preliminary data.</text>
</comment>
<gene>
    <name evidence="10" type="ORF">ACFOUW_37035</name>
</gene>
<dbReference type="InterPro" id="IPR004638">
    <property type="entry name" value="EmrB-like"/>
</dbReference>
<dbReference type="PROSITE" id="PS50850">
    <property type="entry name" value="MFS"/>
    <property type="match status" value="1"/>
</dbReference>
<feature type="transmembrane region" description="Helical" evidence="8">
    <location>
        <begin position="377"/>
        <end position="401"/>
    </location>
</feature>
<evidence type="ECO:0000259" key="9">
    <source>
        <dbReference type="PROSITE" id="PS50850"/>
    </source>
</evidence>
<keyword evidence="4 8" id="KW-0812">Transmembrane</keyword>
<dbReference type="Gene3D" id="1.20.1250.20">
    <property type="entry name" value="MFS general substrate transporter like domains"/>
    <property type="match status" value="1"/>
</dbReference>
<evidence type="ECO:0000256" key="7">
    <source>
        <dbReference type="SAM" id="MobiDB-lite"/>
    </source>
</evidence>
<dbReference type="PANTHER" id="PTHR23501:SF197">
    <property type="entry name" value="COMD"/>
    <property type="match status" value="1"/>
</dbReference>
<reference evidence="11" key="1">
    <citation type="journal article" date="2019" name="Int. J. Syst. Evol. Microbiol.">
        <title>The Global Catalogue of Microorganisms (GCM) 10K type strain sequencing project: providing services to taxonomists for standard genome sequencing and annotation.</title>
        <authorList>
            <consortium name="The Broad Institute Genomics Platform"/>
            <consortium name="The Broad Institute Genome Sequencing Center for Infectious Disease"/>
            <person name="Wu L."/>
            <person name="Ma J."/>
        </authorList>
    </citation>
    <scope>NUCLEOTIDE SEQUENCE [LARGE SCALE GENOMIC DNA]</scope>
    <source>
        <strain evidence="11">CGMCC 4.7241</strain>
    </source>
</reference>
<dbReference type="PANTHER" id="PTHR23501">
    <property type="entry name" value="MAJOR FACILITATOR SUPERFAMILY"/>
    <property type="match status" value="1"/>
</dbReference>
<evidence type="ECO:0000256" key="5">
    <source>
        <dbReference type="ARBA" id="ARBA00022989"/>
    </source>
</evidence>
<dbReference type="InterPro" id="IPR011701">
    <property type="entry name" value="MFS"/>
</dbReference>
<dbReference type="SUPFAM" id="SSF103473">
    <property type="entry name" value="MFS general substrate transporter"/>
    <property type="match status" value="1"/>
</dbReference>
<feature type="transmembrane region" description="Helical" evidence="8">
    <location>
        <begin position="216"/>
        <end position="240"/>
    </location>
</feature>
<dbReference type="CDD" id="cd17502">
    <property type="entry name" value="MFS_Azr1_MDR_like"/>
    <property type="match status" value="1"/>
</dbReference>
<feature type="transmembrane region" description="Helical" evidence="8">
    <location>
        <begin position="246"/>
        <end position="266"/>
    </location>
</feature>
<dbReference type="Proteomes" id="UP001595699">
    <property type="component" value="Unassembled WGS sequence"/>
</dbReference>
<keyword evidence="11" id="KW-1185">Reference proteome</keyword>
<evidence type="ECO:0000256" key="6">
    <source>
        <dbReference type="ARBA" id="ARBA00023136"/>
    </source>
</evidence>
<dbReference type="InterPro" id="IPR036259">
    <property type="entry name" value="MFS_trans_sf"/>
</dbReference>
<evidence type="ECO:0000256" key="2">
    <source>
        <dbReference type="ARBA" id="ARBA00022448"/>
    </source>
</evidence>
<dbReference type="RefSeq" id="WP_205121913.1">
    <property type="nucleotide sequence ID" value="NZ_JAFBCM010000001.1"/>
</dbReference>
<dbReference type="InterPro" id="IPR020846">
    <property type="entry name" value="MFS_dom"/>
</dbReference>
<organism evidence="10 11">
    <name type="scientific">Tenggerimyces flavus</name>
    <dbReference type="NCBI Taxonomy" id="1708749"/>
    <lineage>
        <taxon>Bacteria</taxon>
        <taxon>Bacillati</taxon>
        <taxon>Actinomycetota</taxon>
        <taxon>Actinomycetes</taxon>
        <taxon>Propionibacteriales</taxon>
        <taxon>Nocardioidaceae</taxon>
        <taxon>Tenggerimyces</taxon>
    </lineage>
</organism>
<dbReference type="NCBIfam" id="TIGR00711">
    <property type="entry name" value="efflux_EmrB"/>
    <property type="match status" value="1"/>
</dbReference>
<name>A0ABV7YM85_9ACTN</name>
<sequence length="540" mass="56541">MARATDPGSELPEPTGTDTSPPPLSHRRILEIVWALVLCLFVSSLSATVVGTALPTIVGDLGGQDQLAWVASATLLTTTVSTPLWGKLSDLFGRKKLLFYAIGVFVVTSALAGLAQSMGQLIGARALQGIGAGGIVALSQAIMADIVSPRERGRYTGYLGASFGVATVAGPLIGGFLVDGPGWRWCFYVGIPIAAIAAVVLHRTLKVPAVHVAAKIDWLGATLITTSATSLLLMLSLAGIEFDWASGWTVALSLLSVASLIGAVFVERRAAEPILPPRLFQVPTFRLAGIIASFLVGVAMFGAMIYLPQYLQVVRGQSPTMSGLLTLPLVVGMLVVSFLTGRAVTKWGRWKVFPLIGLPLMALGALLLSRLHSETSMVYASVAMVVFGAGLGFTMQTLILAVQNTVERRDLGIATSSATFFRSMGGAVGVAVFGAILSSRLSSEIPRLLAERGIRPPAGSLSDQLGTPDEIGLLPEAIRSVVRDGFSMGLDSIYLVIVPLALIAFVAVLGIREIPLRSSQSDAVVESEAEAIEAVGRAGV</sequence>
<evidence type="ECO:0000256" key="1">
    <source>
        <dbReference type="ARBA" id="ARBA00004651"/>
    </source>
</evidence>
<evidence type="ECO:0000256" key="8">
    <source>
        <dbReference type="SAM" id="Phobius"/>
    </source>
</evidence>
<feature type="transmembrane region" description="Helical" evidence="8">
    <location>
        <begin position="97"/>
        <end position="116"/>
    </location>
</feature>
<feature type="transmembrane region" description="Helical" evidence="8">
    <location>
        <begin position="122"/>
        <end position="143"/>
    </location>
</feature>
<feature type="region of interest" description="Disordered" evidence="7">
    <location>
        <begin position="1"/>
        <end position="23"/>
    </location>
</feature>
<protein>
    <submittedName>
        <fullName evidence="10">MDR family MFS transporter</fullName>
    </submittedName>
</protein>
<proteinExistence type="predicted"/>
<feature type="transmembrane region" description="Helical" evidence="8">
    <location>
        <begin position="352"/>
        <end position="371"/>
    </location>
</feature>
<keyword evidence="3" id="KW-1003">Cell membrane</keyword>
<evidence type="ECO:0000313" key="11">
    <source>
        <dbReference type="Proteomes" id="UP001595699"/>
    </source>
</evidence>
<dbReference type="PRINTS" id="PR01036">
    <property type="entry name" value="TCRTETB"/>
</dbReference>
<feature type="domain" description="Major facilitator superfamily (MFS) profile" evidence="9">
    <location>
        <begin position="32"/>
        <end position="516"/>
    </location>
</feature>
<evidence type="ECO:0000256" key="4">
    <source>
        <dbReference type="ARBA" id="ARBA00022692"/>
    </source>
</evidence>
<dbReference type="Pfam" id="PF07690">
    <property type="entry name" value="MFS_1"/>
    <property type="match status" value="1"/>
</dbReference>
<feature type="transmembrane region" description="Helical" evidence="8">
    <location>
        <begin position="287"/>
        <end position="307"/>
    </location>
</feature>
<feature type="transmembrane region" description="Helical" evidence="8">
    <location>
        <begin position="182"/>
        <end position="204"/>
    </location>
</feature>
<keyword evidence="5 8" id="KW-1133">Transmembrane helix</keyword>
<keyword evidence="6 8" id="KW-0472">Membrane</keyword>
<feature type="transmembrane region" description="Helical" evidence="8">
    <location>
        <begin position="319"/>
        <end position="340"/>
    </location>
</feature>
<feature type="transmembrane region" description="Helical" evidence="8">
    <location>
        <begin position="492"/>
        <end position="511"/>
    </location>
</feature>
<dbReference type="EMBL" id="JBHRZH010000055">
    <property type="protein sequence ID" value="MFC3766481.1"/>
    <property type="molecule type" value="Genomic_DNA"/>
</dbReference>
<feature type="transmembrane region" description="Helical" evidence="8">
    <location>
        <begin position="413"/>
        <end position="437"/>
    </location>
</feature>
<feature type="transmembrane region" description="Helical" evidence="8">
    <location>
        <begin position="66"/>
        <end position="85"/>
    </location>
</feature>
<feature type="transmembrane region" description="Helical" evidence="8">
    <location>
        <begin position="155"/>
        <end position="176"/>
    </location>
</feature>
<keyword evidence="2" id="KW-0813">Transport</keyword>